<protein>
    <submittedName>
        <fullName evidence="1">Uncharacterized protein</fullName>
    </submittedName>
</protein>
<dbReference type="AlphaFoldDB" id="A0A0F9R201"/>
<sequence length="36" mass="4312">MKISKGKSNDNSKQFLDFKYYCEDAKLQHHFGKFLD</sequence>
<dbReference type="EMBL" id="LAZR01001526">
    <property type="protein sequence ID" value="KKN43217.1"/>
    <property type="molecule type" value="Genomic_DNA"/>
</dbReference>
<name>A0A0F9R201_9ZZZZ</name>
<reference evidence="1" key="1">
    <citation type="journal article" date="2015" name="Nature">
        <title>Complex archaea that bridge the gap between prokaryotes and eukaryotes.</title>
        <authorList>
            <person name="Spang A."/>
            <person name="Saw J.H."/>
            <person name="Jorgensen S.L."/>
            <person name="Zaremba-Niedzwiedzka K."/>
            <person name="Martijn J."/>
            <person name="Lind A.E."/>
            <person name="van Eijk R."/>
            <person name="Schleper C."/>
            <person name="Guy L."/>
            <person name="Ettema T.J."/>
        </authorList>
    </citation>
    <scope>NUCLEOTIDE SEQUENCE</scope>
</reference>
<gene>
    <name evidence="1" type="ORF">LCGC14_0705300</name>
</gene>
<accession>A0A0F9R201</accession>
<comment type="caution">
    <text evidence="1">The sequence shown here is derived from an EMBL/GenBank/DDBJ whole genome shotgun (WGS) entry which is preliminary data.</text>
</comment>
<evidence type="ECO:0000313" key="1">
    <source>
        <dbReference type="EMBL" id="KKN43217.1"/>
    </source>
</evidence>
<proteinExistence type="predicted"/>
<organism evidence="1">
    <name type="scientific">marine sediment metagenome</name>
    <dbReference type="NCBI Taxonomy" id="412755"/>
    <lineage>
        <taxon>unclassified sequences</taxon>
        <taxon>metagenomes</taxon>
        <taxon>ecological metagenomes</taxon>
    </lineage>
</organism>